<dbReference type="SUPFAM" id="SSF46955">
    <property type="entry name" value="Putative DNA-binding domain"/>
    <property type="match status" value="1"/>
</dbReference>
<name>A0A160TS99_9ZZZZ</name>
<evidence type="ECO:0000313" key="3">
    <source>
        <dbReference type="EMBL" id="CUS53185.1"/>
    </source>
</evidence>
<sequence>MANLRFSLEELAHLGGCSPRLVRRYIEQGLLPPAQVRGRGAYYAAAHLDRLRAVSVLKSRDRLRIAVIRQVLDNLSGDEIQQVAAGTALEWDALPHVKSPPINAAVVDSAVRLQPQDVAVSEEGVEIWATVRITADIELRARGQNQKALGRLQAIAEQLRQVIQTNQPLVPTGVDGLTPGYNEREPPSLLTPLDDALL</sequence>
<dbReference type="GO" id="GO:0003677">
    <property type="term" value="F:DNA binding"/>
    <property type="evidence" value="ECO:0007669"/>
    <property type="project" value="InterPro"/>
</dbReference>
<dbReference type="AlphaFoldDB" id="A0A160TS99"/>
<dbReference type="CDD" id="cd00592">
    <property type="entry name" value="HTH_MerR-like"/>
    <property type="match status" value="1"/>
</dbReference>
<protein>
    <recommendedName>
        <fullName evidence="2">HTH merR-type domain-containing protein</fullName>
    </recommendedName>
</protein>
<feature type="domain" description="HTH merR-type" evidence="2">
    <location>
        <begin position="5"/>
        <end position="74"/>
    </location>
</feature>
<organism evidence="3">
    <name type="scientific">hydrothermal vent metagenome</name>
    <dbReference type="NCBI Taxonomy" id="652676"/>
    <lineage>
        <taxon>unclassified sequences</taxon>
        <taxon>metagenomes</taxon>
        <taxon>ecological metagenomes</taxon>
    </lineage>
</organism>
<dbReference type="GO" id="GO:0006355">
    <property type="term" value="P:regulation of DNA-templated transcription"/>
    <property type="evidence" value="ECO:0007669"/>
    <property type="project" value="InterPro"/>
</dbReference>
<accession>A0A160TS99</accession>
<dbReference type="PROSITE" id="PS50937">
    <property type="entry name" value="HTH_MERR_2"/>
    <property type="match status" value="1"/>
</dbReference>
<dbReference type="InterPro" id="IPR000551">
    <property type="entry name" value="MerR-type_HTH_dom"/>
</dbReference>
<gene>
    <name evidence="3" type="ORF">MGWOODY_XGa2797</name>
</gene>
<dbReference type="InterPro" id="IPR009061">
    <property type="entry name" value="DNA-bd_dom_put_sf"/>
</dbReference>
<dbReference type="Pfam" id="PF13411">
    <property type="entry name" value="MerR_1"/>
    <property type="match status" value="1"/>
</dbReference>
<proteinExistence type="predicted"/>
<evidence type="ECO:0000259" key="2">
    <source>
        <dbReference type="PROSITE" id="PS50937"/>
    </source>
</evidence>
<dbReference type="Gene3D" id="1.10.1660.10">
    <property type="match status" value="1"/>
</dbReference>
<feature type="region of interest" description="Disordered" evidence="1">
    <location>
        <begin position="172"/>
        <end position="198"/>
    </location>
</feature>
<reference evidence="3" key="1">
    <citation type="submission" date="2015-10" db="EMBL/GenBank/DDBJ databases">
        <authorList>
            <person name="Gilbert D.G."/>
        </authorList>
    </citation>
    <scope>NUCLEOTIDE SEQUENCE</scope>
</reference>
<dbReference type="EMBL" id="CZRL01000094">
    <property type="protein sequence ID" value="CUS53185.1"/>
    <property type="molecule type" value="Genomic_DNA"/>
</dbReference>
<dbReference type="SMART" id="SM00422">
    <property type="entry name" value="HTH_MERR"/>
    <property type="match status" value="1"/>
</dbReference>
<evidence type="ECO:0000256" key="1">
    <source>
        <dbReference type="SAM" id="MobiDB-lite"/>
    </source>
</evidence>